<dbReference type="InterPro" id="IPR006162">
    <property type="entry name" value="Ppantetheine_attach_site"/>
</dbReference>
<reference evidence="6 7" key="1">
    <citation type="submission" date="2019-10" db="EMBL/GenBank/DDBJ databases">
        <title>Whole genome shotgun sequence of Acrocarpospora pleiomorpha NBRC 16267.</title>
        <authorList>
            <person name="Ichikawa N."/>
            <person name="Kimura A."/>
            <person name="Kitahashi Y."/>
            <person name="Komaki H."/>
            <person name="Oguchi A."/>
        </authorList>
    </citation>
    <scope>NUCLEOTIDE SEQUENCE [LARGE SCALE GENOMIC DNA]</scope>
    <source>
        <strain evidence="6 7">NBRC 16267</strain>
    </source>
</reference>
<proteinExistence type="predicted"/>
<feature type="region of interest" description="Disordered" evidence="4">
    <location>
        <begin position="1149"/>
        <end position="1169"/>
    </location>
</feature>
<dbReference type="InterPro" id="IPR010071">
    <property type="entry name" value="AA_adenyl_dom"/>
</dbReference>
<feature type="domain" description="Carrier" evidence="5">
    <location>
        <begin position="2003"/>
        <end position="2078"/>
    </location>
</feature>
<dbReference type="FunFam" id="2.30.38.10:FF:000001">
    <property type="entry name" value="Non-ribosomal peptide synthetase PvdI"/>
    <property type="match status" value="3"/>
</dbReference>
<dbReference type="InterPro" id="IPR029058">
    <property type="entry name" value="AB_hydrolase_fold"/>
</dbReference>
<dbReference type="GO" id="GO:0072330">
    <property type="term" value="P:monocarboxylic acid biosynthetic process"/>
    <property type="evidence" value="ECO:0007669"/>
    <property type="project" value="UniProtKB-ARBA"/>
</dbReference>
<gene>
    <name evidence="6" type="ORF">Aple_017040</name>
</gene>
<protein>
    <recommendedName>
        <fullName evidence="5">Carrier domain-containing protein</fullName>
    </recommendedName>
</protein>
<dbReference type="Gene3D" id="3.30.559.30">
    <property type="entry name" value="Nonribosomal peptide synthetase, condensation domain"/>
    <property type="match status" value="3"/>
</dbReference>
<evidence type="ECO:0000256" key="3">
    <source>
        <dbReference type="ARBA" id="ARBA00022553"/>
    </source>
</evidence>
<dbReference type="NCBIfam" id="TIGR01733">
    <property type="entry name" value="AA-adenyl-dom"/>
    <property type="match status" value="3"/>
</dbReference>
<dbReference type="FunFam" id="3.30.300.30:FF:000010">
    <property type="entry name" value="Enterobactin synthetase component F"/>
    <property type="match status" value="3"/>
</dbReference>
<dbReference type="PROSITE" id="PS50075">
    <property type="entry name" value="CARRIER"/>
    <property type="match status" value="3"/>
</dbReference>
<evidence type="ECO:0000313" key="7">
    <source>
        <dbReference type="Proteomes" id="UP000377595"/>
    </source>
</evidence>
<feature type="compositionally biased region" description="Basic and acidic residues" evidence="4">
    <location>
        <begin position="1618"/>
        <end position="1629"/>
    </location>
</feature>
<dbReference type="PROSITE" id="PS00455">
    <property type="entry name" value="AMP_BINDING"/>
    <property type="match status" value="5"/>
</dbReference>
<feature type="region of interest" description="Disordered" evidence="4">
    <location>
        <begin position="120"/>
        <end position="140"/>
    </location>
</feature>
<evidence type="ECO:0000313" key="6">
    <source>
        <dbReference type="EMBL" id="GES18809.1"/>
    </source>
</evidence>
<dbReference type="InterPro" id="IPR045851">
    <property type="entry name" value="AMP-bd_C_sf"/>
</dbReference>
<dbReference type="PANTHER" id="PTHR45527:SF1">
    <property type="entry name" value="FATTY ACID SYNTHASE"/>
    <property type="match status" value="1"/>
</dbReference>
<dbReference type="Pfam" id="PF00501">
    <property type="entry name" value="AMP-binding"/>
    <property type="match status" value="5"/>
</dbReference>
<dbReference type="Gene3D" id="2.30.38.10">
    <property type="entry name" value="Luciferase, Domain 3"/>
    <property type="match status" value="1"/>
</dbReference>
<feature type="compositionally biased region" description="Basic and acidic residues" evidence="4">
    <location>
        <begin position="2681"/>
        <end position="2693"/>
    </location>
</feature>
<dbReference type="GO" id="GO:0031177">
    <property type="term" value="F:phosphopantetheine binding"/>
    <property type="evidence" value="ECO:0007669"/>
    <property type="project" value="InterPro"/>
</dbReference>
<dbReference type="GO" id="GO:0003824">
    <property type="term" value="F:catalytic activity"/>
    <property type="evidence" value="ECO:0007669"/>
    <property type="project" value="InterPro"/>
</dbReference>
<dbReference type="Proteomes" id="UP000377595">
    <property type="component" value="Unassembled WGS sequence"/>
</dbReference>
<dbReference type="InterPro" id="IPR001031">
    <property type="entry name" value="Thioesterase"/>
</dbReference>
<dbReference type="Gene3D" id="3.40.50.980">
    <property type="match status" value="2"/>
</dbReference>
<dbReference type="CDD" id="cd12117">
    <property type="entry name" value="A_NRPS_Srf_like"/>
    <property type="match status" value="2"/>
</dbReference>
<dbReference type="Pfam" id="PF13193">
    <property type="entry name" value="AMP-binding_C"/>
    <property type="match status" value="3"/>
</dbReference>
<dbReference type="NCBIfam" id="NF003417">
    <property type="entry name" value="PRK04813.1"/>
    <property type="match status" value="6"/>
</dbReference>
<dbReference type="PROSITE" id="PS00012">
    <property type="entry name" value="PHOSPHOPANTETHEINE"/>
    <property type="match status" value="3"/>
</dbReference>
<dbReference type="Pfam" id="PF00550">
    <property type="entry name" value="PP-binding"/>
    <property type="match status" value="3"/>
</dbReference>
<evidence type="ECO:0000259" key="5">
    <source>
        <dbReference type="PROSITE" id="PS50075"/>
    </source>
</evidence>
<dbReference type="InterPro" id="IPR042099">
    <property type="entry name" value="ANL_N_sf"/>
</dbReference>
<evidence type="ECO:0000256" key="1">
    <source>
        <dbReference type="ARBA" id="ARBA00001957"/>
    </source>
</evidence>
<dbReference type="FunFam" id="1.10.1200.10:FF:000016">
    <property type="entry name" value="Non-ribosomal peptide synthase"/>
    <property type="match status" value="3"/>
</dbReference>
<comment type="cofactor">
    <cofactor evidence="1">
        <name>pantetheine 4'-phosphate</name>
        <dbReference type="ChEBI" id="CHEBI:47942"/>
    </cofactor>
</comment>
<accession>A0A5M3XF94</accession>
<feature type="region of interest" description="Disordered" evidence="4">
    <location>
        <begin position="1527"/>
        <end position="1557"/>
    </location>
</feature>
<dbReference type="SUPFAM" id="SSF56801">
    <property type="entry name" value="Acetyl-CoA synthetase-like"/>
    <property type="match status" value="6"/>
</dbReference>
<dbReference type="GO" id="GO:0043041">
    <property type="term" value="P:amino acid activation for nonribosomal peptide biosynthetic process"/>
    <property type="evidence" value="ECO:0007669"/>
    <property type="project" value="TreeGrafter"/>
</dbReference>
<dbReference type="Gene3D" id="3.30.559.10">
    <property type="entry name" value="Chloramphenicol acetyltransferase-like domain"/>
    <property type="match status" value="3"/>
</dbReference>
<dbReference type="FunFam" id="3.40.50.980:FF:000001">
    <property type="entry name" value="Non-ribosomal peptide synthetase"/>
    <property type="match status" value="1"/>
</dbReference>
<dbReference type="Gene3D" id="1.10.1200.10">
    <property type="entry name" value="ACP-like"/>
    <property type="match status" value="2"/>
</dbReference>
<dbReference type="InterPro" id="IPR001242">
    <property type="entry name" value="Condensation_dom"/>
</dbReference>
<feature type="domain" description="Carrier" evidence="5">
    <location>
        <begin position="862"/>
        <end position="937"/>
    </location>
</feature>
<dbReference type="PANTHER" id="PTHR45527">
    <property type="entry name" value="NONRIBOSOMAL PEPTIDE SYNTHETASE"/>
    <property type="match status" value="1"/>
</dbReference>
<dbReference type="Pfam" id="PF00975">
    <property type="entry name" value="Thioesterase"/>
    <property type="match status" value="1"/>
</dbReference>
<dbReference type="Gene3D" id="3.40.50.12780">
    <property type="entry name" value="N-terminal domain of ligase-like"/>
    <property type="match status" value="5"/>
</dbReference>
<keyword evidence="7" id="KW-1185">Reference proteome</keyword>
<dbReference type="InterPro" id="IPR020845">
    <property type="entry name" value="AMP-binding_CS"/>
</dbReference>
<feature type="region of interest" description="Disordered" evidence="4">
    <location>
        <begin position="2674"/>
        <end position="2794"/>
    </location>
</feature>
<dbReference type="InterPro" id="IPR023213">
    <property type="entry name" value="CAT-like_dom_sf"/>
</dbReference>
<organism evidence="6 7">
    <name type="scientific">Acrocarpospora pleiomorpha</name>
    <dbReference type="NCBI Taxonomy" id="90975"/>
    <lineage>
        <taxon>Bacteria</taxon>
        <taxon>Bacillati</taxon>
        <taxon>Actinomycetota</taxon>
        <taxon>Actinomycetes</taxon>
        <taxon>Streptosporangiales</taxon>
        <taxon>Streptosporangiaceae</taxon>
        <taxon>Acrocarpospora</taxon>
    </lineage>
</organism>
<keyword evidence="2" id="KW-0596">Phosphopantetheine</keyword>
<dbReference type="InterPro" id="IPR020806">
    <property type="entry name" value="PKS_PP-bd"/>
</dbReference>
<dbReference type="CDD" id="cd19540">
    <property type="entry name" value="LCL_NRPS-like"/>
    <property type="match status" value="3"/>
</dbReference>
<dbReference type="GO" id="GO:0044550">
    <property type="term" value="P:secondary metabolite biosynthetic process"/>
    <property type="evidence" value="ECO:0007669"/>
    <property type="project" value="UniProtKB-ARBA"/>
</dbReference>
<dbReference type="GO" id="GO:0008610">
    <property type="term" value="P:lipid biosynthetic process"/>
    <property type="evidence" value="ECO:0007669"/>
    <property type="project" value="UniProtKB-ARBA"/>
</dbReference>
<feature type="region of interest" description="Disordered" evidence="4">
    <location>
        <begin position="1578"/>
        <end position="1637"/>
    </location>
</feature>
<dbReference type="InterPro" id="IPR009081">
    <property type="entry name" value="PP-bd_ACP"/>
</dbReference>
<evidence type="ECO:0000256" key="4">
    <source>
        <dbReference type="SAM" id="MobiDB-lite"/>
    </source>
</evidence>
<dbReference type="FunFam" id="3.40.50.12780:FF:000012">
    <property type="entry name" value="Non-ribosomal peptide synthetase"/>
    <property type="match status" value="1"/>
</dbReference>
<evidence type="ECO:0000256" key="2">
    <source>
        <dbReference type="ARBA" id="ARBA00022450"/>
    </source>
</evidence>
<dbReference type="InterPro" id="IPR025110">
    <property type="entry name" value="AMP-bd_C"/>
</dbReference>
<dbReference type="Pfam" id="PF00668">
    <property type="entry name" value="Condensation"/>
    <property type="match status" value="3"/>
</dbReference>
<dbReference type="EMBL" id="BLAF01000009">
    <property type="protein sequence ID" value="GES18809.1"/>
    <property type="molecule type" value="Genomic_DNA"/>
</dbReference>
<dbReference type="SUPFAM" id="SSF52777">
    <property type="entry name" value="CoA-dependent acyltransferases"/>
    <property type="match status" value="6"/>
</dbReference>
<dbReference type="SUPFAM" id="SSF47336">
    <property type="entry name" value="ACP-like"/>
    <property type="match status" value="3"/>
</dbReference>
<dbReference type="SMART" id="SM00823">
    <property type="entry name" value="PKS_PP"/>
    <property type="match status" value="3"/>
</dbReference>
<comment type="caution">
    <text evidence="6">The sequence shown here is derived from an EMBL/GenBank/DDBJ whole genome shotgun (WGS) entry which is preliminary data.</text>
</comment>
<dbReference type="Gene3D" id="3.40.50.1820">
    <property type="entry name" value="alpha/beta hydrolase"/>
    <property type="match status" value="1"/>
</dbReference>
<dbReference type="InterPro" id="IPR000873">
    <property type="entry name" value="AMP-dep_synth/lig_dom"/>
</dbReference>
<dbReference type="SUPFAM" id="SSF53474">
    <property type="entry name" value="alpha/beta-Hydrolases"/>
    <property type="match status" value="1"/>
</dbReference>
<feature type="domain" description="Carrier" evidence="5">
    <location>
        <begin position="3176"/>
        <end position="3251"/>
    </location>
</feature>
<dbReference type="CDD" id="cd17652">
    <property type="entry name" value="A_NRPS_CmdD_like"/>
    <property type="match status" value="1"/>
</dbReference>
<dbReference type="Gene3D" id="3.30.300.30">
    <property type="match status" value="3"/>
</dbReference>
<sequence length="3530" mass="382818">MIETGPDGLESALADAAAAPFALGADLPVRAWLFAAGPQRWTLLLVIHHIAADGWSLGPLARDLADAYTARCRGEAPTWEPLPVSFRDYVLWQRELLQGELLDQQLAFWRETLRGAPEQLDLPFDRPRPAHPTGRGGTVEFQIDPQTHTRIQSVAREHGVSAFMVIHAALVSLLHRLGAGTDIPLGSVVAGRVDEALDDLVGFFVNTLVLRVDISGNPSFRELLHRVRETDLTAYSNQDLPFDRLVQELNPARTLGVHPLTQTMLVFHSQGEPSLELPGLKTELRQPHVGVSRFDLTFEITENTGRLEYNVDLFERRTAQELVDRLLRVLQSAIRDVDTPVGNLDVLSADERMVILESWGGTESVDQQGTFVELFQKQVARVPTETALIYGDERLSYAQLDARTDRLARHLVANGIGPEQVVAMALPRSVEMVVAIVATLKAGGAYLPIDLAYPSERIAYMLTDAEPALVLTTSEVAAELPGQHRMILLDSPIADTRSNENRWAPPHPANPAYVIYTSGSTGRPKGVVVTHAGIANLTRSQTEAFALDSGCRVLQFASPSFDAMFWEFCMSLLTGATLVVARAEELLPGEALAGLIAKHAVTHVTLPPSALTQLAEYDLPSVTTLVVAGESCPAEVVAAWSAGRQMINAYGPTETTVCATMSAPLSPAASPTIGGPITGMRTYVLDEWLQPVPPGVPGELYIAGVGLARGYSGRPDLTAERFVADVFGGPGERMYRTGDLVRWTTEGELEFIGRSDDQVKIRGFRIELGEIEAALDRLPRVGQSVVVAREDHAGKQLVGYVVPASGHQVDGVQLRAELAAHLPAFMVPAAVVVLEALPLTPNGKIDRGGLPAPTYSDGSHALARTVMQEILAGLFAEVLQLPAVGMRDSFFDLGGHSLLATRLISRVRSVLRSELSVRDLFEAPTVEALAARLDDGPVRPAVRAREHTSPELPLSFAQQRLWFLDQMQETGAAYNIPLAVDISGPLNVTALEQALGDVVARHESLRTVFLAREGRPYQRVLEVDQVLMQVIDLGSDGLEPALADAAGAPFLLDGEVPVRAWLFATGAQRWTLLLVIHHIAADGWSLGPLARDLADAYAARCRGEAPTWEPLPVSFRDYVLWQHDLLEGELLDKQLAFWRETLRGAPEQLDLPFDRPRPAHPSGQGDTVEFQIDPQTHTRIQTVAREHGVSTFMVIHAALVTLLHRLGAGTDIPLGSVVAGRVDETLDDLVGFFVNTLVLRVDISGNPSFRELLHRVRETDLAAYSNQDLPFDRLVEELNPARALGIHPLAHVMLAYRTAFEADMRLNGLETRVRPVHSGTAKFDLTFEVIEHFDEDKRADGIQGSLEFNTDLFTQHTATALTQRLRQIVETVIADPDLPVDDLDILTPSEQQQVVAAATAEPNAAKTDTSVVEVFDEWVRASPDAVAVCGDGLTWTYAELNARAQALASRLTATGVDAETPVAMLLERSPQVIVASLAVLKAGGAYVPLHPSFPTERMRWVAEHTNTPILLTDTAMRERAAELGLPLLVVDDDQPGEDQARDTRNADGQTAAGQIDARTAEAGLAGGSRGERLAHVMFTSGSTGLPKGTRDTDGRDGQTTAGQIDAQTAESRATAGSHADRPTDGDRGRLGRYRSGNESVGGERLAYVMFTSGSTGQPKGVAVTHADVVALATDRAWHTSAHTRVLMHSPHAFDASTYEIWVPLLNGGRIVVAPAGILEPARLAQVISQQNVTAVFLTTALFNHLVDEHPPGLEGLAEIWTGGEFVSPSAMRAATDAFPHTQIVHVYGPTETTTFATCIPLSRPIPAEAATIPIGRPMDGMRAYVLDQRLRLLPPGVPGELYLAGAGLARGYYARPDQTAERFIADTFGRPGERMYRTGDLVRWTTDGELEFIGRSDDQVKIRGFRIELGEIEAALDRLPHVAQSAVVAREDHTGKQLVGYVVPTSEHQVDGGQLRAELSAHLPAFMIPAAIMTLKTLPLTPNGKIDRSALPAPTYSDSDHTLARTVMQEILAGLFAEVLQLPAVGVHDNFFDLGGHSLLATRLISRVRSVLQSELSVRDLFEAPTVEALAARLDDGPVRPAVHAREHKSPELPLSFAQQRLWFLDQMQETGAAYNIPLAVDIFGPLNVTALEQALGDVVARHEPLRTVFESRQGHPYQRVLDVEQVRVALQVSDPASEDLRQRLIEAASTPFVLDQDLPVRAWLFATGAQRWTLLLVIHHIAADGWSLGPLARDLGEAYAARCRGEAPEWEPLPVSYGDYVLWQRELLKGALLDQQLAFWRETLRGAPEQLDLPFDRPRPAHPTGRGGTVEFRIDPKTHARIQQLARQHDVSVFMVIHAALVTLLHRLGAGTDIPLGSVVAGRVDEALDDLVGFFVNTLVLRVDISGTPSFREVLGRVRGTDLAAYSNQDLPFDRLVEELNPARALGIHPLAHVMLTYRTAFEADMRLNGLETQVRPVHSNTAKFDLTFEVVEHVNSDRQADGFQGSLEFNTDLFTQHTATALTQRLRQILESVIANPDLPIADIGILTPGERQDILQAAIAEPSNIHTDRSVVEVFDEWVRASPDAVAVCGDGVTWTYTELNARAQALASRLTAAGVGAETPVAMLLERSPQVIVASLAVLKAGGAYVPLHPSFPTERMRWVAEHTNTPILLTDTAMRERAAELGLPLLVVDDDQPGEDQARDTRNADGRDGQTAAGQIDARTAEAGLAGGSRGERLAHVMFTSGSAGLPKGTRDTDGRDGQTTAGQIGARTAESGTTADSRGDRPAYVMFTSGSTGQPKGTRDADGRDGQTAAGQIGARTAEGGATADSRGDRLAYVMFTSGSTGLPKGVAVTHADVIALATDRAWHASAHTCVLMHSPHAFDASTYEIWIPLLNGGRVVVAPPGILEPARLADVISQQNVTAVFLTTALFNHLVDERPPGLEGLAEIWTGGEFVSPSAMRAATDALPDTRIVHVYGPTETTTFATYTPVPRPVPAEAATIPIGRPMDGIRAYVLDQRLQPLPPGVPGELYLAGAGLARGYYARPDQTAERFIADAFGQPGERMYRTGDVVRWTAEGELEFVGRSDDQVKIRGFRIELGEIEAALDRLPHVAQSVVIAREDHTGKQLVGYVVPASGHHLDIVQLRTELSAHLPAFMIPAAIVTLEALPLTGNGKIDRAALPAPTYQTSPEHAASRTPTEEILAGLFAEVLQLPAVGVHDSFFDLGGHSLLATRLISRVRDVLRVDLTVRDLFESPTVAALAETVTTVGSDRDPLDVLLPLRTSGELPPLFCIHPGMGFAWSYVNLLGSVEGGRPLYALQARSLTNPKLCPPSVDAMARDYVAQIRAVQPTGPYHLLGWSFGGLVAYAMATELRRQNEEIALLAILDSYPGSEYHIDEERVPEHEALTLILGDLGCPVAAEDQPTMNREKFMRIVDEKVDSLRFLTPEQVSNLIDTWINNIELVRTFDPARLDGDLLFFVATEGRTADSPTLDGWAPYVRGEIKEVQVACTHGEMMSPGPAAEIGRAVSQEINKTNESGKGAFHGESI</sequence>
<name>A0A5M3XF94_9ACTN</name>
<dbReference type="InterPro" id="IPR036736">
    <property type="entry name" value="ACP-like_sf"/>
</dbReference>
<dbReference type="GO" id="GO:0005829">
    <property type="term" value="C:cytosol"/>
    <property type="evidence" value="ECO:0007669"/>
    <property type="project" value="TreeGrafter"/>
</dbReference>
<keyword evidence="3" id="KW-0597">Phosphoprotein</keyword>